<reference evidence="14 15" key="1">
    <citation type="submission" date="2020-08" db="EMBL/GenBank/DDBJ databases">
        <title>Sequencing the genomes of 1000 actinobacteria strains.</title>
        <authorList>
            <person name="Klenk H.-P."/>
        </authorList>
    </citation>
    <scope>NUCLEOTIDE SEQUENCE [LARGE SCALE GENOMIC DNA]</scope>
    <source>
        <strain evidence="14 15">DSM 45258</strain>
    </source>
</reference>
<keyword evidence="7 12" id="KW-0808">Transferase</keyword>
<dbReference type="GO" id="GO:0004156">
    <property type="term" value="F:dihydropteroate synthase activity"/>
    <property type="evidence" value="ECO:0007669"/>
    <property type="project" value="UniProtKB-EC"/>
</dbReference>
<sequence>MTVFDTVEATRRPITSTGTSRCVVLGILNVTPDSFSDGGKFDKVSTAIARGIELARQGADLIDVGGESTRPGASRVDEPEELRRVIPVIRALSESGVQVSVDTMRAGVAARAVEAGAILVNDVSGGLADSAMLPFLAESNVPCVLMHWRAHAAVMQRYAVYDSVVQDVCFELARRADQALTAGVDGENIVLDPGLGFAKTADQSWSLLAALPTLRGLGFPILVGASRKRFLSECVDYGTLKPENPADREDASSAVAAVAAASGAWGVRVHDTAAAAAAVRVARRLRTAGAGGL</sequence>
<evidence type="ECO:0000313" key="15">
    <source>
        <dbReference type="Proteomes" id="UP000567922"/>
    </source>
</evidence>
<dbReference type="FunFam" id="3.20.20.20:FF:000006">
    <property type="entry name" value="Dihydropteroate synthase"/>
    <property type="match status" value="1"/>
</dbReference>
<accession>A0A839RTS0</accession>
<comment type="pathway">
    <text evidence="3 12">Cofactor biosynthesis; tetrahydrofolate biosynthesis; 7,8-dihydrofolate from 2-amino-4-hydroxy-6-hydroxymethyl-7,8-dihydropteridine diphosphate and 4-aminobenzoate: step 1/2.</text>
</comment>
<dbReference type="SUPFAM" id="SSF51717">
    <property type="entry name" value="Dihydropteroate synthetase-like"/>
    <property type="match status" value="1"/>
</dbReference>
<evidence type="ECO:0000313" key="14">
    <source>
        <dbReference type="EMBL" id="MBB3039211.1"/>
    </source>
</evidence>
<evidence type="ECO:0000256" key="1">
    <source>
        <dbReference type="ARBA" id="ARBA00000012"/>
    </source>
</evidence>
<evidence type="ECO:0000256" key="3">
    <source>
        <dbReference type="ARBA" id="ARBA00004763"/>
    </source>
</evidence>
<dbReference type="Proteomes" id="UP000567922">
    <property type="component" value="Unassembled WGS sequence"/>
</dbReference>
<dbReference type="GO" id="GO:0005829">
    <property type="term" value="C:cytosol"/>
    <property type="evidence" value="ECO:0007669"/>
    <property type="project" value="TreeGrafter"/>
</dbReference>
<dbReference type="AlphaFoldDB" id="A0A839RTS0"/>
<evidence type="ECO:0000256" key="7">
    <source>
        <dbReference type="ARBA" id="ARBA00022679"/>
    </source>
</evidence>
<evidence type="ECO:0000256" key="9">
    <source>
        <dbReference type="ARBA" id="ARBA00022842"/>
    </source>
</evidence>
<dbReference type="NCBIfam" id="TIGR01496">
    <property type="entry name" value="DHPS"/>
    <property type="match status" value="1"/>
</dbReference>
<evidence type="ECO:0000256" key="6">
    <source>
        <dbReference type="ARBA" id="ARBA00016919"/>
    </source>
</evidence>
<evidence type="ECO:0000256" key="12">
    <source>
        <dbReference type="RuleBase" id="RU361205"/>
    </source>
</evidence>
<gene>
    <name evidence="14" type="ORF">FHU29_003680</name>
</gene>
<comment type="function">
    <text evidence="12">Catalyzes the condensation of para-aminobenzoate (pABA) with 6-hydroxymethyl-7,8-dihydropterin diphosphate (DHPt-PP) to form 7,8-dihydropteroate (H2Pte), the immediate precursor of folate derivatives.</text>
</comment>
<keyword evidence="15" id="KW-1185">Reference proteome</keyword>
<dbReference type="UniPathway" id="UPA00077">
    <property type="reaction ID" value="UER00156"/>
</dbReference>
<dbReference type="CDD" id="cd00739">
    <property type="entry name" value="DHPS"/>
    <property type="match status" value="1"/>
</dbReference>
<dbReference type="GO" id="GO:0046656">
    <property type="term" value="P:folic acid biosynthetic process"/>
    <property type="evidence" value="ECO:0007669"/>
    <property type="project" value="UniProtKB-KW"/>
</dbReference>
<evidence type="ECO:0000259" key="13">
    <source>
        <dbReference type="PROSITE" id="PS50972"/>
    </source>
</evidence>
<dbReference type="InterPro" id="IPR006390">
    <property type="entry name" value="DHP_synth_dom"/>
</dbReference>
<dbReference type="GO" id="GO:0046654">
    <property type="term" value="P:tetrahydrofolate biosynthetic process"/>
    <property type="evidence" value="ECO:0007669"/>
    <property type="project" value="UniProtKB-UniPathway"/>
</dbReference>
<dbReference type="EC" id="2.5.1.15" evidence="5 12"/>
<comment type="caution">
    <text evidence="14">The sequence shown here is derived from an EMBL/GenBank/DDBJ whole genome shotgun (WGS) entry which is preliminary data.</text>
</comment>
<dbReference type="PANTHER" id="PTHR20941:SF1">
    <property type="entry name" value="FOLIC ACID SYNTHESIS PROTEIN FOL1"/>
    <property type="match status" value="1"/>
</dbReference>
<evidence type="ECO:0000256" key="2">
    <source>
        <dbReference type="ARBA" id="ARBA00001946"/>
    </source>
</evidence>
<dbReference type="InterPro" id="IPR011005">
    <property type="entry name" value="Dihydropteroate_synth-like_sf"/>
</dbReference>
<dbReference type="PANTHER" id="PTHR20941">
    <property type="entry name" value="FOLATE SYNTHESIS PROTEINS"/>
    <property type="match status" value="1"/>
</dbReference>
<evidence type="ECO:0000256" key="5">
    <source>
        <dbReference type="ARBA" id="ARBA00012458"/>
    </source>
</evidence>
<dbReference type="RefSeq" id="WP_064439435.1">
    <property type="nucleotide sequence ID" value="NZ_BDDI01000004.1"/>
</dbReference>
<keyword evidence="9 12" id="KW-0460">Magnesium</keyword>
<proteinExistence type="inferred from homology"/>
<name>A0A839RTS0_9ACTN</name>
<dbReference type="InterPro" id="IPR045031">
    <property type="entry name" value="DHP_synth-like"/>
</dbReference>
<comment type="cofactor">
    <cofactor evidence="2 12">
        <name>Mg(2+)</name>
        <dbReference type="ChEBI" id="CHEBI:18420"/>
    </cofactor>
</comment>
<protein>
    <recommendedName>
        <fullName evidence="6 12">Dihydropteroate synthase</fullName>
        <shortName evidence="12">DHPS</shortName>
        <ecNumber evidence="5 12">2.5.1.15</ecNumber>
    </recommendedName>
    <alternativeName>
        <fullName evidence="11 12">Dihydropteroate pyrophosphorylase</fullName>
    </alternativeName>
</protein>
<dbReference type="Gene3D" id="3.20.20.20">
    <property type="entry name" value="Dihydropteroate synthase-like"/>
    <property type="match status" value="1"/>
</dbReference>
<dbReference type="EMBL" id="JACHWS010000003">
    <property type="protein sequence ID" value="MBB3039211.1"/>
    <property type="molecule type" value="Genomic_DNA"/>
</dbReference>
<dbReference type="Pfam" id="PF00809">
    <property type="entry name" value="Pterin_bind"/>
    <property type="match status" value="1"/>
</dbReference>
<comment type="catalytic activity">
    <reaction evidence="1">
        <text>(7,8-dihydropterin-6-yl)methyl diphosphate + 4-aminobenzoate = 7,8-dihydropteroate + diphosphate</text>
        <dbReference type="Rhea" id="RHEA:19949"/>
        <dbReference type="ChEBI" id="CHEBI:17836"/>
        <dbReference type="ChEBI" id="CHEBI:17839"/>
        <dbReference type="ChEBI" id="CHEBI:33019"/>
        <dbReference type="ChEBI" id="CHEBI:72950"/>
        <dbReference type="EC" id="2.5.1.15"/>
    </reaction>
</comment>
<dbReference type="PROSITE" id="PS50972">
    <property type="entry name" value="PTERIN_BINDING"/>
    <property type="match status" value="1"/>
</dbReference>
<dbReference type="InterPro" id="IPR000489">
    <property type="entry name" value="Pterin-binding_dom"/>
</dbReference>
<feature type="domain" description="Pterin-binding" evidence="13">
    <location>
        <begin position="22"/>
        <end position="280"/>
    </location>
</feature>
<dbReference type="OrthoDB" id="9811744at2"/>
<dbReference type="GO" id="GO:0046872">
    <property type="term" value="F:metal ion binding"/>
    <property type="evidence" value="ECO:0007669"/>
    <property type="project" value="UniProtKB-KW"/>
</dbReference>
<dbReference type="PROSITE" id="PS00792">
    <property type="entry name" value="DHPS_1"/>
    <property type="match status" value="1"/>
</dbReference>
<evidence type="ECO:0000256" key="8">
    <source>
        <dbReference type="ARBA" id="ARBA00022723"/>
    </source>
</evidence>
<dbReference type="PROSITE" id="PS00793">
    <property type="entry name" value="DHPS_2"/>
    <property type="match status" value="1"/>
</dbReference>
<keyword evidence="8 12" id="KW-0479">Metal-binding</keyword>
<evidence type="ECO:0000256" key="4">
    <source>
        <dbReference type="ARBA" id="ARBA00009503"/>
    </source>
</evidence>
<keyword evidence="10 12" id="KW-0289">Folate biosynthesis</keyword>
<evidence type="ECO:0000256" key="10">
    <source>
        <dbReference type="ARBA" id="ARBA00022909"/>
    </source>
</evidence>
<comment type="similarity">
    <text evidence="4 12">Belongs to the DHPS family.</text>
</comment>
<organism evidence="14 15">
    <name type="scientific">Hoyosella altamirensis</name>
    <dbReference type="NCBI Taxonomy" id="616997"/>
    <lineage>
        <taxon>Bacteria</taxon>
        <taxon>Bacillati</taxon>
        <taxon>Actinomycetota</taxon>
        <taxon>Actinomycetes</taxon>
        <taxon>Mycobacteriales</taxon>
        <taxon>Hoyosellaceae</taxon>
        <taxon>Hoyosella</taxon>
    </lineage>
</organism>
<evidence type="ECO:0000256" key="11">
    <source>
        <dbReference type="ARBA" id="ARBA00030193"/>
    </source>
</evidence>